<keyword evidence="1" id="KW-1133">Transmembrane helix</keyword>
<sequence>METNTRWNGSRRWIYVRFAADLTNVRPRVYWNGLPSFIFGVAAFTAGLSTLLVPDVANNVLPDTVH</sequence>
<gene>
    <name evidence="2" type="primary">jg14982</name>
    <name evidence="2" type="ORF">PAEG_LOCUS24214</name>
</gene>
<feature type="transmembrane region" description="Helical" evidence="1">
    <location>
        <begin position="34"/>
        <end position="53"/>
    </location>
</feature>
<protein>
    <submittedName>
        <fullName evidence="2">Jg14982 protein</fullName>
    </submittedName>
</protein>
<keyword evidence="1" id="KW-0472">Membrane</keyword>
<dbReference type="AlphaFoldDB" id="A0A8S4S940"/>
<evidence type="ECO:0000313" key="3">
    <source>
        <dbReference type="Proteomes" id="UP000838756"/>
    </source>
</evidence>
<comment type="caution">
    <text evidence="2">The sequence shown here is derived from an EMBL/GenBank/DDBJ whole genome shotgun (WGS) entry which is preliminary data.</text>
</comment>
<keyword evidence="1" id="KW-0812">Transmembrane</keyword>
<reference evidence="2" key="1">
    <citation type="submission" date="2022-03" db="EMBL/GenBank/DDBJ databases">
        <authorList>
            <person name="Lindestad O."/>
        </authorList>
    </citation>
    <scope>NUCLEOTIDE SEQUENCE</scope>
</reference>
<proteinExistence type="predicted"/>
<keyword evidence="3" id="KW-1185">Reference proteome</keyword>
<dbReference type="Proteomes" id="UP000838756">
    <property type="component" value="Unassembled WGS sequence"/>
</dbReference>
<dbReference type="EMBL" id="CAKXAJ010026216">
    <property type="protein sequence ID" value="CAH2262759.1"/>
    <property type="molecule type" value="Genomic_DNA"/>
</dbReference>
<organism evidence="2 3">
    <name type="scientific">Pararge aegeria aegeria</name>
    <dbReference type="NCBI Taxonomy" id="348720"/>
    <lineage>
        <taxon>Eukaryota</taxon>
        <taxon>Metazoa</taxon>
        <taxon>Ecdysozoa</taxon>
        <taxon>Arthropoda</taxon>
        <taxon>Hexapoda</taxon>
        <taxon>Insecta</taxon>
        <taxon>Pterygota</taxon>
        <taxon>Neoptera</taxon>
        <taxon>Endopterygota</taxon>
        <taxon>Lepidoptera</taxon>
        <taxon>Glossata</taxon>
        <taxon>Ditrysia</taxon>
        <taxon>Papilionoidea</taxon>
        <taxon>Nymphalidae</taxon>
        <taxon>Satyrinae</taxon>
        <taxon>Satyrini</taxon>
        <taxon>Parargina</taxon>
        <taxon>Pararge</taxon>
    </lineage>
</organism>
<name>A0A8S4S940_9NEOP</name>
<dbReference type="OrthoDB" id="5296287at2759"/>
<evidence type="ECO:0000313" key="2">
    <source>
        <dbReference type="EMBL" id="CAH2262759.1"/>
    </source>
</evidence>
<evidence type="ECO:0000256" key="1">
    <source>
        <dbReference type="SAM" id="Phobius"/>
    </source>
</evidence>
<accession>A0A8S4S940</accession>